<keyword evidence="13" id="KW-1185">Reference proteome</keyword>
<reference evidence="12 13" key="2">
    <citation type="submission" date="2024-10" db="EMBL/GenBank/DDBJ databases">
        <authorList>
            <person name="Ryan C."/>
        </authorList>
    </citation>
    <scope>NUCLEOTIDE SEQUENCE [LARGE SCALE GENOMIC DNA]</scope>
</reference>
<dbReference type="InterPro" id="IPR052088">
    <property type="entry name" value="E3_ubiquitin-ligase_SINA"/>
</dbReference>
<accession>A0ABC8W8K6</accession>
<evidence type="ECO:0000313" key="12">
    <source>
        <dbReference type="EMBL" id="CAL4902911.1"/>
    </source>
</evidence>
<evidence type="ECO:0000256" key="9">
    <source>
        <dbReference type="ARBA" id="ARBA00022833"/>
    </source>
</evidence>
<evidence type="ECO:0000259" key="11">
    <source>
        <dbReference type="PROSITE" id="PS51081"/>
    </source>
</evidence>
<evidence type="ECO:0000256" key="5">
    <source>
        <dbReference type="ARBA" id="ARBA00022679"/>
    </source>
</evidence>
<feature type="domain" description="SIAH-type" evidence="11">
    <location>
        <begin position="140"/>
        <end position="198"/>
    </location>
</feature>
<dbReference type="Pfam" id="PF21362">
    <property type="entry name" value="Sina_RING"/>
    <property type="match status" value="1"/>
</dbReference>
<gene>
    <name evidence="12" type="ORF">URODEC1_LOCUS10225</name>
</gene>
<dbReference type="GO" id="GO:0061630">
    <property type="term" value="F:ubiquitin protein ligase activity"/>
    <property type="evidence" value="ECO:0007669"/>
    <property type="project" value="UniProtKB-EC"/>
</dbReference>
<evidence type="ECO:0000256" key="2">
    <source>
        <dbReference type="ARBA" id="ARBA00004906"/>
    </source>
</evidence>
<dbReference type="SUPFAM" id="SSF49599">
    <property type="entry name" value="TRAF domain-like"/>
    <property type="match status" value="1"/>
</dbReference>
<keyword evidence="9" id="KW-0862">Zinc</keyword>
<dbReference type="Gene3D" id="3.30.40.10">
    <property type="entry name" value="Zinc/RING finger domain, C3HC4 (zinc finger)"/>
    <property type="match status" value="1"/>
</dbReference>
<dbReference type="EMBL" id="OZ075121">
    <property type="protein sequence ID" value="CAL4902911.1"/>
    <property type="molecule type" value="Genomic_DNA"/>
</dbReference>
<evidence type="ECO:0000256" key="1">
    <source>
        <dbReference type="ARBA" id="ARBA00000900"/>
    </source>
</evidence>
<comment type="similarity">
    <text evidence="3">Belongs to the SINA (Seven in absentia) family.</text>
</comment>
<evidence type="ECO:0000256" key="10">
    <source>
        <dbReference type="PROSITE-ProRule" id="PRU00455"/>
    </source>
</evidence>
<name>A0ABC8W8K6_9POAL</name>
<keyword evidence="7 10" id="KW-0863">Zinc-finger</keyword>
<dbReference type="InterPro" id="IPR013010">
    <property type="entry name" value="Znf_SIAH"/>
</dbReference>
<keyword evidence="5" id="KW-0808">Transferase</keyword>
<evidence type="ECO:0000313" key="13">
    <source>
        <dbReference type="Proteomes" id="UP001497457"/>
    </source>
</evidence>
<dbReference type="PANTHER" id="PTHR10315">
    <property type="entry name" value="E3 UBIQUITIN PROTEIN LIGASE SIAH"/>
    <property type="match status" value="1"/>
</dbReference>
<evidence type="ECO:0000256" key="6">
    <source>
        <dbReference type="ARBA" id="ARBA00022723"/>
    </source>
</evidence>
<dbReference type="PROSITE" id="PS51081">
    <property type="entry name" value="ZF_SIAH"/>
    <property type="match status" value="1"/>
</dbReference>
<sequence length="348" mass="38423">MRAGNEVFAFDEYDDELPLLPLRERLAAAQENLRKRARTSVAKSDGILGTSSASSVPPIPAAAEAAGARSESAVTVEDTDALDCGVCYHPLKPPIFQCAVGHVVCSLCRDKLKDNRKCHVCRGATGGFRRCHAMERLVDSSRVACRNAAYGCTARPPYHDQKGHQQLCLHAPCQCPGEACSFISSVEALLDHFASVHGWPCSTKIRINEISYIHLKDGFNFIRLDDDQGATTRADRQCLFLLDVKRQALSRAISVLLIHPHASVDEQQPCMKHMNCELTYSQSTLSIICPPKDLVMSHDQKSKFIVTCTDLSKGLPNPDERFQFVVPNFVLRYDEKGAVNVGLRIQSI</sequence>
<dbReference type="GO" id="GO:0008270">
    <property type="term" value="F:zinc ion binding"/>
    <property type="evidence" value="ECO:0007669"/>
    <property type="project" value="UniProtKB-KW"/>
</dbReference>
<dbReference type="InterPro" id="IPR013083">
    <property type="entry name" value="Znf_RING/FYVE/PHD"/>
</dbReference>
<keyword evidence="6" id="KW-0479">Metal-binding</keyword>
<evidence type="ECO:0000256" key="7">
    <source>
        <dbReference type="ARBA" id="ARBA00022771"/>
    </source>
</evidence>
<comment type="pathway">
    <text evidence="2">Protein modification; protein ubiquitination.</text>
</comment>
<proteinExistence type="inferred from homology"/>
<dbReference type="InterPro" id="IPR049548">
    <property type="entry name" value="Sina-like_RING"/>
</dbReference>
<reference evidence="13" key="1">
    <citation type="submission" date="2024-06" db="EMBL/GenBank/DDBJ databases">
        <authorList>
            <person name="Ryan C."/>
        </authorList>
    </citation>
    <scope>NUCLEOTIDE SEQUENCE [LARGE SCALE GENOMIC DNA]</scope>
</reference>
<dbReference type="CDD" id="cd16571">
    <property type="entry name" value="RING-HC_SIAHs"/>
    <property type="match status" value="1"/>
</dbReference>
<dbReference type="PANTHER" id="PTHR10315:SF96">
    <property type="entry name" value="SIAH-TYPE DOMAIN-CONTAINING PROTEIN"/>
    <property type="match status" value="1"/>
</dbReference>
<evidence type="ECO:0000256" key="4">
    <source>
        <dbReference type="ARBA" id="ARBA00012483"/>
    </source>
</evidence>
<dbReference type="EC" id="2.3.2.27" evidence="4"/>
<dbReference type="Pfam" id="PF21361">
    <property type="entry name" value="Sina_ZnF"/>
    <property type="match status" value="1"/>
</dbReference>
<organism evidence="12 13">
    <name type="scientific">Urochloa decumbens</name>
    <dbReference type="NCBI Taxonomy" id="240449"/>
    <lineage>
        <taxon>Eukaryota</taxon>
        <taxon>Viridiplantae</taxon>
        <taxon>Streptophyta</taxon>
        <taxon>Embryophyta</taxon>
        <taxon>Tracheophyta</taxon>
        <taxon>Spermatophyta</taxon>
        <taxon>Magnoliopsida</taxon>
        <taxon>Liliopsida</taxon>
        <taxon>Poales</taxon>
        <taxon>Poaceae</taxon>
        <taxon>PACMAD clade</taxon>
        <taxon>Panicoideae</taxon>
        <taxon>Panicodae</taxon>
        <taxon>Paniceae</taxon>
        <taxon>Melinidinae</taxon>
        <taxon>Urochloa</taxon>
    </lineage>
</organism>
<keyword evidence="8" id="KW-0833">Ubl conjugation pathway</keyword>
<dbReference type="AlphaFoldDB" id="A0ABC8W8K6"/>
<protein>
    <recommendedName>
        <fullName evidence="4">RING-type E3 ubiquitin transferase</fullName>
        <ecNumber evidence="4">2.3.2.27</ecNumber>
    </recommendedName>
</protein>
<dbReference type="Proteomes" id="UP001497457">
    <property type="component" value="Chromosome 11b"/>
</dbReference>
<comment type="catalytic activity">
    <reaction evidence="1">
        <text>S-ubiquitinyl-[E2 ubiquitin-conjugating enzyme]-L-cysteine + [acceptor protein]-L-lysine = [E2 ubiquitin-conjugating enzyme]-L-cysteine + N(6)-ubiquitinyl-[acceptor protein]-L-lysine.</text>
        <dbReference type="EC" id="2.3.2.27"/>
    </reaction>
</comment>
<evidence type="ECO:0000256" key="8">
    <source>
        <dbReference type="ARBA" id="ARBA00022786"/>
    </source>
</evidence>
<evidence type="ECO:0000256" key="3">
    <source>
        <dbReference type="ARBA" id="ARBA00009119"/>
    </source>
</evidence>